<name>W6JWS2_9MICO</name>
<organism evidence="1 2">
    <name type="scientific">Nostocoides australiense Ben110</name>
    <dbReference type="NCBI Taxonomy" id="1193182"/>
    <lineage>
        <taxon>Bacteria</taxon>
        <taxon>Bacillati</taxon>
        <taxon>Actinomycetota</taxon>
        <taxon>Actinomycetes</taxon>
        <taxon>Micrococcales</taxon>
        <taxon>Intrasporangiaceae</taxon>
        <taxon>Nostocoides</taxon>
    </lineage>
</organism>
<dbReference type="OrthoDB" id="7347529at2"/>
<comment type="caution">
    <text evidence="1">The sequence shown here is derived from an EMBL/GenBank/DDBJ whole genome shotgun (WGS) entry which is preliminary data.</text>
</comment>
<dbReference type="AlphaFoldDB" id="W6JWS2"/>
<gene>
    <name evidence="1" type="ORF">BN11_2430004</name>
</gene>
<keyword evidence="2" id="KW-1185">Reference proteome</keyword>
<protein>
    <submittedName>
        <fullName evidence="1">Uncharacterized protein</fullName>
    </submittedName>
</protein>
<dbReference type="STRING" id="1193182.BN11_2430004"/>
<dbReference type="Proteomes" id="UP000035763">
    <property type="component" value="Unassembled WGS sequence"/>
</dbReference>
<evidence type="ECO:0000313" key="2">
    <source>
        <dbReference type="Proteomes" id="UP000035763"/>
    </source>
</evidence>
<dbReference type="EMBL" id="CAJA01000161">
    <property type="protein sequence ID" value="CCH73211.1"/>
    <property type="molecule type" value="Genomic_DNA"/>
</dbReference>
<proteinExistence type="predicted"/>
<dbReference type="RefSeq" id="WP_157044173.1">
    <property type="nucleotide sequence ID" value="NZ_HG764815.1"/>
</dbReference>
<reference evidence="1 2" key="1">
    <citation type="journal article" date="2013" name="ISME J.">
        <title>A metabolic model for members of the genus Tetrasphaera involved in enhanced biological phosphorus removal.</title>
        <authorList>
            <person name="Kristiansen R."/>
            <person name="Nguyen H.T.T."/>
            <person name="Saunders A.M."/>
            <person name="Nielsen J.L."/>
            <person name="Wimmer R."/>
            <person name="Le V.Q."/>
            <person name="McIlroy S.J."/>
            <person name="Petrovski S."/>
            <person name="Seviour R.J."/>
            <person name="Calteau A."/>
            <person name="Nielsen K.L."/>
            <person name="Nielsen P.H."/>
        </authorList>
    </citation>
    <scope>NUCLEOTIDE SEQUENCE [LARGE SCALE GENOMIC DNA]</scope>
    <source>
        <strain evidence="1 2">Ben110</strain>
    </source>
</reference>
<evidence type="ECO:0000313" key="1">
    <source>
        <dbReference type="EMBL" id="CCH73211.1"/>
    </source>
</evidence>
<sequence>MRNNPIDFASDLTPAEQALIAHLAALCRAEQQMPPDVALAATALHDWVDVDGQLAELAADPVLVRSDDAAFVFHANDIRIRIEVAPAGYRRRRVTVHTLCEAGAPAPEEMAVQFPDGATQAIPLDRFGDHVGDLPAGTMRLMAVGASGGITTPWFTI</sequence>
<accession>W6JWS2</accession>